<feature type="transmembrane region" description="Helical" evidence="10">
    <location>
        <begin position="97"/>
        <end position="121"/>
    </location>
</feature>
<dbReference type="STRING" id="1429867.A0A0G4NZF6"/>
<dbReference type="PANTHER" id="PTHR31806">
    <property type="entry name" value="PURINE-CYTOSINE PERMEASE FCY2-RELATED"/>
    <property type="match status" value="1"/>
</dbReference>
<evidence type="ECO:0000313" key="12">
    <source>
        <dbReference type="Proteomes" id="UP000053732"/>
    </source>
</evidence>
<evidence type="ECO:0000256" key="10">
    <source>
        <dbReference type="SAM" id="Phobius"/>
    </source>
</evidence>
<name>A0A0G4NZF6_PENC3</name>
<evidence type="ECO:0000256" key="9">
    <source>
        <dbReference type="SAM" id="MobiDB-lite"/>
    </source>
</evidence>
<feature type="transmembrane region" description="Helical" evidence="10">
    <location>
        <begin position="442"/>
        <end position="461"/>
    </location>
</feature>
<proteinExistence type="inferred from homology"/>
<dbReference type="InterPro" id="IPR001248">
    <property type="entry name" value="Pur-cyt_permease"/>
</dbReference>
<keyword evidence="6 10" id="KW-1133">Transmembrane helix</keyword>
<feature type="transmembrane region" description="Helical" evidence="10">
    <location>
        <begin position="372"/>
        <end position="390"/>
    </location>
</feature>
<evidence type="ECO:0000256" key="8">
    <source>
        <dbReference type="PIRNR" id="PIRNR002744"/>
    </source>
</evidence>
<feature type="transmembrane region" description="Helical" evidence="10">
    <location>
        <begin position="248"/>
        <end position="268"/>
    </location>
</feature>
<evidence type="ECO:0000256" key="5">
    <source>
        <dbReference type="ARBA" id="ARBA00022692"/>
    </source>
</evidence>
<dbReference type="EMBL" id="HG793136">
    <property type="protein sequence ID" value="CRL19447.1"/>
    <property type="molecule type" value="Genomic_DNA"/>
</dbReference>
<keyword evidence="3 8" id="KW-0813">Transport</keyword>
<dbReference type="GO" id="GO:0015851">
    <property type="term" value="P:nucleobase transport"/>
    <property type="evidence" value="ECO:0007669"/>
    <property type="project" value="UniProtKB-ARBA"/>
</dbReference>
<reference evidence="11 12" key="1">
    <citation type="journal article" date="2014" name="Nat. Commun.">
        <title>Multiple recent horizontal transfers of a large genomic region in cheese making fungi.</title>
        <authorList>
            <person name="Cheeseman K."/>
            <person name="Ropars J."/>
            <person name="Renault P."/>
            <person name="Dupont J."/>
            <person name="Gouzy J."/>
            <person name="Branca A."/>
            <person name="Abraham A.L."/>
            <person name="Ceppi M."/>
            <person name="Conseiller E."/>
            <person name="Debuchy R."/>
            <person name="Malagnac F."/>
            <person name="Goarin A."/>
            <person name="Silar P."/>
            <person name="Lacoste S."/>
            <person name="Sallet E."/>
            <person name="Bensimon A."/>
            <person name="Giraud T."/>
            <person name="Brygoo Y."/>
        </authorList>
    </citation>
    <scope>NUCLEOTIDE SEQUENCE [LARGE SCALE GENOMIC DNA]</scope>
    <source>
        <strain evidence="12">FM 013</strain>
    </source>
</reference>
<sequence>MEQPMGDEEKNSQPLTPVKSEPSSTFHPPKNAFERFNARLGRLNFFETRGIERVPLDERKPKVTSADYMEMALMWFSVNITANNMAVGMLGPSSYGLGFVDSALCATFGALLGAAGVAYMGTFGPASGNRTMVVARYFMGYYPSKICALLNIVIMLGYGMVDSIVGGQVLSAVAGNNMTVSVGVVIVVIVTWVVVLFGMKIFYIYERWAWVPQLIAAFVLVGSAGPKFDTSIVSTGSAQTIAGNRLSFFSLCLSSSVAWAPAGADFYVYFPSNTKKWKTFLMTFLGVGLALTFANLIGVGLGSGVATHADWEAADAISSGSLILAGYNGLGGFGKFLGVIVALGQIANNVAGTYSASLGFQMLGRYPAKVPRWVWTCVGVIIYLVCALAGRNSLSEIFENWLALMGYWVCIYLVIALEEHFIFRPSRGFDWADWNDRSKLPLGLAALAAFLIGWVGSIISMDEIYFVGPIAKMVGESGSDLGIWVGSSWAMLVYPGLRWLELKKFNR</sequence>
<feature type="transmembrane region" description="Helical" evidence="10">
    <location>
        <begin position="181"/>
        <end position="203"/>
    </location>
</feature>
<feature type="transmembrane region" description="Helical" evidence="10">
    <location>
        <begin position="402"/>
        <end position="421"/>
    </location>
</feature>
<feature type="transmembrane region" description="Helical" evidence="10">
    <location>
        <begin position="210"/>
        <end position="228"/>
    </location>
</feature>
<feature type="transmembrane region" description="Helical" evidence="10">
    <location>
        <begin position="280"/>
        <end position="301"/>
    </location>
</feature>
<evidence type="ECO:0000256" key="7">
    <source>
        <dbReference type="ARBA" id="ARBA00023136"/>
    </source>
</evidence>
<feature type="transmembrane region" description="Helical" evidence="10">
    <location>
        <begin position="142"/>
        <end position="161"/>
    </location>
</feature>
<feature type="transmembrane region" description="Helical" evidence="10">
    <location>
        <begin position="72"/>
        <end position="91"/>
    </location>
</feature>
<dbReference type="Pfam" id="PF02133">
    <property type="entry name" value="Transp_cyt_pur"/>
    <property type="match status" value="1"/>
</dbReference>
<evidence type="ECO:0000313" key="11">
    <source>
        <dbReference type="EMBL" id="CRL19447.1"/>
    </source>
</evidence>
<evidence type="ECO:0000256" key="6">
    <source>
        <dbReference type="ARBA" id="ARBA00022989"/>
    </source>
</evidence>
<organism evidence="11 12">
    <name type="scientific">Penicillium camemberti (strain FM 013)</name>
    <dbReference type="NCBI Taxonomy" id="1429867"/>
    <lineage>
        <taxon>Eukaryota</taxon>
        <taxon>Fungi</taxon>
        <taxon>Dikarya</taxon>
        <taxon>Ascomycota</taxon>
        <taxon>Pezizomycotina</taxon>
        <taxon>Eurotiomycetes</taxon>
        <taxon>Eurotiomycetidae</taxon>
        <taxon>Eurotiales</taxon>
        <taxon>Aspergillaceae</taxon>
        <taxon>Penicillium</taxon>
    </lineage>
</organism>
<keyword evidence="5 10" id="KW-0812">Transmembrane</keyword>
<evidence type="ECO:0000256" key="1">
    <source>
        <dbReference type="ARBA" id="ARBA00004141"/>
    </source>
</evidence>
<comment type="similarity">
    <text evidence="2 8">Belongs to the purine-cytosine permease (2.A.39) family.</text>
</comment>
<dbReference type="GO" id="GO:0022857">
    <property type="term" value="F:transmembrane transporter activity"/>
    <property type="evidence" value="ECO:0007669"/>
    <property type="project" value="InterPro"/>
</dbReference>
<dbReference type="GO" id="GO:0000329">
    <property type="term" value="C:fungal-type vacuole membrane"/>
    <property type="evidence" value="ECO:0007669"/>
    <property type="project" value="TreeGrafter"/>
</dbReference>
<evidence type="ECO:0000256" key="4">
    <source>
        <dbReference type="ARBA" id="ARBA00022553"/>
    </source>
</evidence>
<dbReference type="PANTHER" id="PTHR31806:SF8">
    <property type="entry name" value="TRANSPORTER, PUTATIVE (AFU_ORTHOLOGUE AFUA_2G03000)-RELATED"/>
    <property type="match status" value="1"/>
</dbReference>
<feature type="transmembrane region" description="Helical" evidence="10">
    <location>
        <begin position="481"/>
        <end position="500"/>
    </location>
</feature>
<dbReference type="InterPro" id="IPR026030">
    <property type="entry name" value="Pur-cyt_permease_Fcy2/21/22"/>
</dbReference>
<evidence type="ECO:0000256" key="3">
    <source>
        <dbReference type="ARBA" id="ARBA00022448"/>
    </source>
</evidence>
<dbReference type="FunFam" id="1.10.4160.10:FF:000002">
    <property type="entry name" value="Purine-cytosine permease fcyB"/>
    <property type="match status" value="1"/>
</dbReference>
<accession>A0A0G4NZF6</accession>
<gene>
    <name evidence="11" type="ORF">PCAMFM013_S003g000238</name>
</gene>
<evidence type="ECO:0000256" key="2">
    <source>
        <dbReference type="ARBA" id="ARBA00008974"/>
    </source>
</evidence>
<dbReference type="Proteomes" id="UP000053732">
    <property type="component" value="Unassembled WGS sequence"/>
</dbReference>
<keyword evidence="4" id="KW-0597">Phosphoprotein</keyword>
<dbReference type="AlphaFoldDB" id="A0A0G4NZF6"/>
<comment type="subcellular location">
    <subcellularLocation>
        <location evidence="1">Membrane</location>
        <topology evidence="1">Multi-pass membrane protein</topology>
    </subcellularLocation>
</comment>
<dbReference type="Gene3D" id="1.10.4160.10">
    <property type="entry name" value="Hydantoin permease"/>
    <property type="match status" value="1"/>
</dbReference>
<keyword evidence="7 8" id="KW-0472">Membrane</keyword>
<keyword evidence="12" id="KW-1185">Reference proteome</keyword>
<dbReference type="PIRSF" id="PIRSF002744">
    <property type="entry name" value="Pur-cyt_permease"/>
    <property type="match status" value="1"/>
</dbReference>
<feature type="region of interest" description="Disordered" evidence="9">
    <location>
        <begin position="1"/>
        <end position="31"/>
    </location>
</feature>
<dbReference type="GO" id="GO:0005886">
    <property type="term" value="C:plasma membrane"/>
    <property type="evidence" value="ECO:0007669"/>
    <property type="project" value="TreeGrafter"/>
</dbReference>
<protein>
    <submittedName>
        <fullName evidence="11">Permease, cytosine/purines, uracil, thiamine, allantoin</fullName>
    </submittedName>
</protein>